<organism evidence="1">
    <name type="scientific">bioreactor metagenome</name>
    <dbReference type="NCBI Taxonomy" id="1076179"/>
    <lineage>
        <taxon>unclassified sequences</taxon>
        <taxon>metagenomes</taxon>
        <taxon>ecological metagenomes</taxon>
    </lineage>
</organism>
<protein>
    <submittedName>
        <fullName evidence="1">Uncharacterized protein</fullName>
    </submittedName>
</protein>
<reference evidence="1" key="1">
    <citation type="submission" date="2019-08" db="EMBL/GenBank/DDBJ databases">
        <authorList>
            <person name="Kucharzyk K."/>
            <person name="Murdoch R.W."/>
            <person name="Higgins S."/>
            <person name="Loffler F."/>
        </authorList>
    </citation>
    <scope>NUCLEOTIDE SEQUENCE</scope>
</reference>
<dbReference type="EMBL" id="VSSQ01002187">
    <property type="protein sequence ID" value="MPM13872.1"/>
    <property type="molecule type" value="Genomic_DNA"/>
</dbReference>
<evidence type="ECO:0000313" key="1">
    <source>
        <dbReference type="EMBL" id="MPM13872.1"/>
    </source>
</evidence>
<dbReference type="AlphaFoldDB" id="A0A644XCF9"/>
<accession>A0A644XCF9</accession>
<sequence>MSNKEDLIVKKIVDLVLQLSQELSRIEGITAQDLFPLLPNREAKAPFINSKPIANQVFRILKSQNGEMLSDEVIMSRLICEVAGHRLQIPISDENLEKLARENTVKLLDYHATRDVDIPIVCLKVGDKPIEFGPITFIELTPEDFQTEWGQRLSDTFTYKIGGQLLSFARVNVPGDLSTSIKNATSIVREGLLILRGICFPITPDETSQIGIINDYSLIKNVYYRNSKPDVNTQINAESELVTKIGHPLQVYRLFEDLLNRIPTSKMNNFLNFIQKNGFRTQNEFQQKVLSGFTWIGEATQPDILAARYTKISFALESFIGGESNDAFVSSRGITATLSERAAFILGKNKEDRIRIHKAISGYYGKRSKTVHGTKTDISEIDFRDFGNMVRDIGLVLVEKLETFSSAKDLEKWTVEQRYS</sequence>
<name>A0A644XCF9_9ZZZZ</name>
<proteinExistence type="predicted"/>
<comment type="caution">
    <text evidence="1">The sequence shown here is derived from an EMBL/GenBank/DDBJ whole genome shotgun (WGS) entry which is preliminary data.</text>
</comment>
<gene>
    <name evidence="1" type="ORF">SDC9_60232</name>
</gene>